<feature type="compositionally biased region" description="Low complexity" evidence="7">
    <location>
        <begin position="209"/>
        <end position="230"/>
    </location>
</feature>
<dbReference type="EMBL" id="BKCJ010000330">
    <property type="protein sequence ID" value="GEU32202.1"/>
    <property type="molecule type" value="Genomic_DNA"/>
</dbReference>
<keyword evidence="8" id="KW-1133">Transmembrane helix</keyword>
<evidence type="ECO:0000256" key="6">
    <source>
        <dbReference type="ARBA" id="ARBA00022918"/>
    </source>
</evidence>
<dbReference type="GO" id="GO:0016787">
    <property type="term" value="F:hydrolase activity"/>
    <property type="evidence" value="ECO:0007669"/>
    <property type="project" value="UniProtKB-KW"/>
</dbReference>
<dbReference type="SUPFAM" id="SSF56672">
    <property type="entry name" value="DNA/RNA polymerases"/>
    <property type="match status" value="1"/>
</dbReference>
<gene>
    <name evidence="11" type="ORF">Tci_004180</name>
</gene>
<evidence type="ECO:0000256" key="1">
    <source>
        <dbReference type="ARBA" id="ARBA00022679"/>
    </source>
</evidence>
<dbReference type="InterPro" id="IPR043502">
    <property type="entry name" value="DNA/RNA_pol_sf"/>
</dbReference>
<evidence type="ECO:0000259" key="9">
    <source>
        <dbReference type="Pfam" id="PF03732"/>
    </source>
</evidence>
<feature type="transmembrane region" description="Helical" evidence="8">
    <location>
        <begin position="737"/>
        <end position="756"/>
    </location>
</feature>
<dbReference type="CDD" id="cd00303">
    <property type="entry name" value="retropepsin_like"/>
    <property type="match status" value="1"/>
</dbReference>
<keyword evidence="6 11" id="KW-0695">RNA-directed DNA polymerase</keyword>
<evidence type="ECO:0000256" key="8">
    <source>
        <dbReference type="SAM" id="Phobius"/>
    </source>
</evidence>
<feature type="domain" description="Reverse transcriptase RNase H-like" evidence="10">
    <location>
        <begin position="745"/>
        <end position="797"/>
    </location>
</feature>
<keyword evidence="2" id="KW-0548">Nucleotidyltransferase</keyword>
<name>A0A6L2J676_TANCI</name>
<feature type="transmembrane region" description="Helical" evidence="8">
    <location>
        <begin position="111"/>
        <end position="132"/>
    </location>
</feature>
<keyword evidence="3" id="KW-0540">Nuclease</keyword>
<evidence type="ECO:0000256" key="4">
    <source>
        <dbReference type="ARBA" id="ARBA00022759"/>
    </source>
</evidence>
<dbReference type="InterPro" id="IPR041373">
    <property type="entry name" value="RT_RNaseH"/>
</dbReference>
<sequence>MYDLMVLVRRVEKPRLVVRQIGIRAKVIENQVMAALVISISSDLSVKSVGFFFPLVILIGSIFVEVPVTPEVEAATVASPAEVLELDTHSSSKADPSAPLMEEQSCITIIIAYYFYFKILIAPILPALYVIVASSSEFPLAPVVAPPEIHQRRAILIRLEEDIPIGRLYRTHPGGPCRALTVRKSVRPLPSHRLALRYTSHQMDRFTYGSSLGHSSSDHSSSGHTISGHSLPEHALTDTNVADSFTPSRFVHPPLARTPRCSKAYLRCRSSPLSTMYPPTTFESSAGDSSSESSTGPSRKRCRSPAATVTSSTHALRDLVLSCDDLLPPRKRFRDSILPEDSVEEDIDMDVLEDIEADATTIKVTIERDVVTEVDAGIDMEVDVGVDVEDEVEDDVESNDRGTMEVGVDVATGIDIPDGMLMPNAVEHLEQEIRDILREAFRFSSMMLCMDFRLIVEPLNMTITRSGMTPEAIEELVNRQVEEALAAYEVTRAANTLEAKNQSQNGSDGDNGNGGIEMVEMEMVKMEMGTKGVVGLIRWFEKMETVFQISNCPGKYQVKYATCTLLNSALTWWNSHKRTIGADAAFSMSWRELIKLMAKVYCPRTRIQKMESELWNLTVKNNDLAAYTQRFQNLTMMYTKMVPEEEDRVEKFIEGGGDANPDSNVVMGMFLLNNHYAYVLFDSSADRSFVSTTFSTLLDMIPDTLDVSYAVELADERISKTNTVLRGCTLGFLGHPFNIYLFPIELGAVMFALIIWRHYLYDTKCIMFTDHKSLQHILDRKELNMRQHRWLELLNEYDCKIRYHPGKVYARKEESYGTEDLCGMIKKLEPRADGTLCLNGRSWIPCFGDLRTLIMHESHKSNKSLTYARVKAECQKPSGLLVQPVIPTDGQIERTIQTLEDMLRACVIDFKKAIPLDEIQIDDKLNFIEEPIEIIDREVKRLKKSRVPIVKVHWNSRRGLKFTWEREEQMKKKYPHLFANLAPASKDTS</sequence>
<feature type="compositionally biased region" description="Low complexity" evidence="7">
    <location>
        <begin position="284"/>
        <end position="297"/>
    </location>
</feature>
<keyword evidence="4" id="KW-0255">Endonuclease</keyword>
<keyword evidence="5" id="KW-0378">Hydrolase</keyword>
<keyword evidence="8" id="KW-0472">Membrane</keyword>
<evidence type="ECO:0000259" key="10">
    <source>
        <dbReference type="Pfam" id="PF17917"/>
    </source>
</evidence>
<keyword evidence="1" id="KW-0808">Transferase</keyword>
<reference evidence="11" key="1">
    <citation type="journal article" date="2019" name="Sci. Rep.">
        <title>Draft genome of Tanacetum cinerariifolium, the natural source of mosquito coil.</title>
        <authorList>
            <person name="Yamashiro T."/>
            <person name="Shiraishi A."/>
            <person name="Satake H."/>
            <person name="Nakayama K."/>
        </authorList>
    </citation>
    <scope>NUCLEOTIDE SEQUENCE</scope>
</reference>
<evidence type="ECO:0000256" key="2">
    <source>
        <dbReference type="ARBA" id="ARBA00022695"/>
    </source>
</evidence>
<evidence type="ECO:0000256" key="5">
    <source>
        <dbReference type="ARBA" id="ARBA00022801"/>
    </source>
</evidence>
<dbReference type="AlphaFoldDB" id="A0A6L2J676"/>
<keyword evidence="8" id="KW-0812">Transmembrane</keyword>
<feature type="region of interest" description="Disordered" evidence="7">
    <location>
        <begin position="276"/>
        <end position="308"/>
    </location>
</feature>
<accession>A0A6L2J676</accession>
<dbReference type="PANTHER" id="PTHR34072">
    <property type="entry name" value="ENZYMATIC POLYPROTEIN-RELATED"/>
    <property type="match status" value="1"/>
</dbReference>
<evidence type="ECO:0000256" key="3">
    <source>
        <dbReference type="ARBA" id="ARBA00022722"/>
    </source>
</evidence>
<dbReference type="InterPro" id="IPR005162">
    <property type="entry name" value="Retrotrans_gag_dom"/>
</dbReference>
<comment type="caution">
    <text evidence="11">The sequence shown here is derived from an EMBL/GenBank/DDBJ whole genome shotgun (WGS) entry which is preliminary data.</text>
</comment>
<protein>
    <submittedName>
        <fullName evidence="11">Reverse transcriptase domain-containing protein</fullName>
    </submittedName>
</protein>
<dbReference type="GO" id="GO:0003964">
    <property type="term" value="F:RNA-directed DNA polymerase activity"/>
    <property type="evidence" value="ECO:0007669"/>
    <property type="project" value="UniProtKB-KW"/>
</dbReference>
<dbReference type="PANTHER" id="PTHR34072:SF52">
    <property type="entry name" value="RIBONUCLEASE H"/>
    <property type="match status" value="1"/>
</dbReference>
<organism evidence="11">
    <name type="scientific">Tanacetum cinerariifolium</name>
    <name type="common">Dalmatian daisy</name>
    <name type="synonym">Chrysanthemum cinerariifolium</name>
    <dbReference type="NCBI Taxonomy" id="118510"/>
    <lineage>
        <taxon>Eukaryota</taxon>
        <taxon>Viridiplantae</taxon>
        <taxon>Streptophyta</taxon>
        <taxon>Embryophyta</taxon>
        <taxon>Tracheophyta</taxon>
        <taxon>Spermatophyta</taxon>
        <taxon>Magnoliopsida</taxon>
        <taxon>eudicotyledons</taxon>
        <taxon>Gunneridae</taxon>
        <taxon>Pentapetalae</taxon>
        <taxon>asterids</taxon>
        <taxon>campanulids</taxon>
        <taxon>Asterales</taxon>
        <taxon>Asteraceae</taxon>
        <taxon>Asteroideae</taxon>
        <taxon>Anthemideae</taxon>
        <taxon>Anthemidinae</taxon>
        <taxon>Tanacetum</taxon>
    </lineage>
</organism>
<evidence type="ECO:0000256" key="7">
    <source>
        <dbReference type="SAM" id="MobiDB-lite"/>
    </source>
</evidence>
<feature type="domain" description="Retrotransposon gag" evidence="9">
    <location>
        <begin position="559"/>
        <end position="655"/>
    </location>
</feature>
<evidence type="ECO:0000313" key="11">
    <source>
        <dbReference type="EMBL" id="GEU32202.1"/>
    </source>
</evidence>
<dbReference type="GO" id="GO:0004519">
    <property type="term" value="F:endonuclease activity"/>
    <property type="evidence" value="ECO:0007669"/>
    <property type="project" value="UniProtKB-KW"/>
</dbReference>
<proteinExistence type="predicted"/>
<feature type="region of interest" description="Disordered" evidence="7">
    <location>
        <begin position="209"/>
        <end position="231"/>
    </location>
</feature>
<dbReference type="Pfam" id="PF03732">
    <property type="entry name" value="Retrotrans_gag"/>
    <property type="match status" value="1"/>
</dbReference>
<dbReference type="Pfam" id="PF17917">
    <property type="entry name" value="RT_RNaseH"/>
    <property type="match status" value="1"/>
</dbReference>